<name>A0ABN9DPJ5_9NEOB</name>
<feature type="chain" id="PRO_5046457004" evidence="1">
    <location>
        <begin position="18"/>
        <end position="44"/>
    </location>
</feature>
<comment type="caution">
    <text evidence="2">The sequence shown here is derived from an EMBL/GenBank/DDBJ whole genome shotgun (WGS) entry which is preliminary data.</text>
</comment>
<organism evidence="2 3">
    <name type="scientific">Staurois parvus</name>
    <dbReference type="NCBI Taxonomy" id="386267"/>
    <lineage>
        <taxon>Eukaryota</taxon>
        <taxon>Metazoa</taxon>
        <taxon>Chordata</taxon>
        <taxon>Craniata</taxon>
        <taxon>Vertebrata</taxon>
        <taxon>Euteleostomi</taxon>
        <taxon>Amphibia</taxon>
        <taxon>Batrachia</taxon>
        <taxon>Anura</taxon>
        <taxon>Neobatrachia</taxon>
        <taxon>Ranoidea</taxon>
        <taxon>Ranidae</taxon>
        <taxon>Staurois</taxon>
    </lineage>
</organism>
<reference evidence="2" key="1">
    <citation type="submission" date="2023-05" db="EMBL/GenBank/DDBJ databases">
        <authorList>
            <person name="Stuckert A."/>
        </authorList>
    </citation>
    <scope>NUCLEOTIDE SEQUENCE</scope>
</reference>
<evidence type="ECO:0000313" key="3">
    <source>
        <dbReference type="Proteomes" id="UP001162483"/>
    </source>
</evidence>
<feature type="non-terminal residue" evidence="2">
    <location>
        <position position="44"/>
    </location>
</feature>
<keyword evidence="1" id="KW-0732">Signal</keyword>
<dbReference type="EMBL" id="CATNWA010014671">
    <property type="protein sequence ID" value="CAI9574525.1"/>
    <property type="molecule type" value="Genomic_DNA"/>
</dbReference>
<proteinExistence type="predicted"/>
<evidence type="ECO:0000313" key="2">
    <source>
        <dbReference type="EMBL" id="CAI9574525.1"/>
    </source>
</evidence>
<dbReference type="Proteomes" id="UP001162483">
    <property type="component" value="Unassembled WGS sequence"/>
</dbReference>
<accession>A0ABN9DPJ5</accession>
<gene>
    <name evidence="2" type="ORF">SPARVUS_LOCUS7994476</name>
</gene>
<protein>
    <submittedName>
        <fullName evidence="2">Uncharacterized protein</fullName>
    </submittedName>
</protein>
<evidence type="ECO:0000256" key="1">
    <source>
        <dbReference type="SAM" id="SignalP"/>
    </source>
</evidence>
<sequence length="44" mass="4791">MCFTISTLRWMAVLCTGIQSTVPELTGRRTVSKQFSAPSKSVGN</sequence>
<keyword evidence="3" id="KW-1185">Reference proteome</keyword>
<feature type="signal peptide" evidence="1">
    <location>
        <begin position="1"/>
        <end position="17"/>
    </location>
</feature>